<comment type="caution">
    <text evidence="11">The sequence shown here is derived from an EMBL/GenBank/DDBJ whole genome shotgun (WGS) entry which is preliminary data.</text>
</comment>
<comment type="similarity">
    <text evidence="7 10">Belongs to the fluoride channel Fluc/FEX (TC 1.A.43) family.</text>
</comment>
<comment type="subcellular location">
    <subcellularLocation>
        <location evidence="1 10">Cell membrane</location>
        <topology evidence="1 10">Multi-pass membrane protein</topology>
    </subcellularLocation>
</comment>
<evidence type="ECO:0000256" key="2">
    <source>
        <dbReference type="ARBA" id="ARBA00022475"/>
    </source>
</evidence>
<keyword evidence="3 10" id="KW-0812">Transmembrane</keyword>
<keyword evidence="10" id="KW-0479">Metal-binding</keyword>
<dbReference type="RefSeq" id="WP_182658039.1">
    <property type="nucleotide sequence ID" value="NZ_BAAAQG010000009.1"/>
</dbReference>
<name>A0ABP4URD9_9ACTN</name>
<evidence type="ECO:0000256" key="10">
    <source>
        <dbReference type="HAMAP-Rule" id="MF_00454"/>
    </source>
</evidence>
<comment type="catalytic activity">
    <reaction evidence="8">
        <text>fluoride(in) = fluoride(out)</text>
        <dbReference type="Rhea" id="RHEA:76159"/>
        <dbReference type="ChEBI" id="CHEBI:17051"/>
    </reaction>
    <physiologicalReaction direction="left-to-right" evidence="8">
        <dbReference type="Rhea" id="RHEA:76160"/>
    </physiologicalReaction>
</comment>
<keyword evidence="2 10" id="KW-1003">Cell membrane</keyword>
<feature type="binding site" evidence="10">
    <location>
        <position position="79"/>
    </location>
    <ligand>
        <name>Na(+)</name>
        <dbReference type="ChEBI" id="CHEBI:29101"/>
        <note>structural</note>
    </ligand>
</feature>
<dbReference type="EMBL" id="BAAAQG010000009">
    <property type="protein sequence ID" value="GAA1710500.1"/>
    <property type="molecule type" value="Genomic_DNA"/>
</dbReference>
<gene>
    <name evidence="10" type="primary">fluC</name>
    <name evidence="10" type="synonym">crcB</name>
    <name evidence="11" type="ORF">GCM10009831_20130</name>
</gene>
<comment type="function">
    <text evidence="9 10">Fluoride-specific ion channel. Important for reducing fluoride concentration in the cell, thus reducing its toxicity.</text>
</comment>
<evidence type="ECO:0000256" key="8">
    <source>
        <dbReference type="ARBA" id="ARBA00035585"/>
    </source>
</evidence>
<evidence type="ECO:0000256" key="1">
    <source>
        <dbReference type="ARBA" id="ARBA00004651"/>
    </source>
</evidence>
<accession>A0ABP4URD9</accession>
<keyword evidence="4 10" id="KW-1133">Transmembrane helix</keyword>
<comment type="activity regulation">
    <text evidence="10">Na(+) is not transported, but it plays an essential structural role and its presence is essential for fluoride channel function.</text>
</comment>
<dbReference type="InterPro" id="IPR003691">
    <property type="entry name" value="FluC"/>
</dbReference>
<evidence type="ECO:0000256" key="7">
    <source>
        <dbReference type="ARBA" id="ARBA00035120"/>
    </source>
</evidence>
<feature type="transmembrane region" description="Helical" evidence="10">
    <location>
        <begin position="67"/>
        <end position="84"/>
    </location>
</feature>
<proteinExistence type="inferred from homology"/>
<evidence type="ECO:0000256" key="9">
    <source>
        <dbReference type="ARBA" id="ARBA00049940"/>
    </source>
</evidence>
<evidence type="ECO:0000256" key="5">
    <source>
        <dbReference type="ARBA" id="ARBA00023136"/>
    </source>
</evidence>
<evidence type="ECO:0000256" key="6">
    <source>
        <dbReference type="ARBA" id="ARBA00023303"/>
    </source>
</evidence>
<feature type="binding site" evidence="10">
    <location>
        <position position="82"/>
    </location>
    <ligand>
        <name>Na(+)</name>
        <dbReference type="ChEBI" id="CHEBI:29101"/>
        <note>structural</note>
    </ligand>
</feature>
<dbReference type="Proteomes" id="UP001500383">
    <property type="component" value="Unassembled WGS sequence"/>
</dbReference>
<reference evidence="12" key="1">
    <citation type="journal article" date="2019" name="Int. J. Syst. Evol. Microbiol.">
        <title>The Global Catalogue of Microorganisms (GCM) 10K type strain sequencing project: providing services to taxonomists for standard genome sequencing and annotation.</title>
        <authorList>
            <consortium name="The Broad Institute Genomics Platform"/>
            <consortium name="The Broad Institute Genome Sequencing Center for Infectious Disease"/>
            <person name="Wu L."/>
            <person name="Ma J."/>
        </authorList>
    </citation>
    <scope>NUCLEOTIDE SEQUENCE [LARGE SCALE GENOMIC DNA]</scope>
    <source>
        <strain evidence="12">JCM 16002</strain>
    </source>
</reference>
<organism evidence="11 12">
    <name type="scientific">Dietzia cercidiphylli</name>
    <dbReference type="NCBI Taxonomy" id="498199"/>
    <lineage>
        <taxon>Bacteria</taxon>
        <taxon>Bacillati</taxon>
        <taxon>Actinomycetota</taxon>
        <taxon>Actinomycetes</taxon>
        <taxon>Mycobacteriales</taxon>
        <taxon>Dietziaceae</taxon>
        <taxon>Dietzia</taxon>
    </lineage>
</organism>
<keyword evidence="10" id="KW-0406">Ion transport</keyword>
<keyword evidence="10" id="KW-0813">Transport</keyword>
<dbReference type="Pfam" id="PF02537">
    <property type="entry name" value="CRCB"/>
    <property type="match status" value="1"/>
</dbReference>
<keyword evidence="12" id="KW-1185">Reference proteome</keyword>
<feature type="transmembrane region" description="Helical" evidence="10">
    <location>
        <begin position="37"/>
        <end position="55"/>
    </location>
</feature>
<sequence length="153" mass="15171">MSLPVAVGLVALGGAVGSALRATVAVMLPGTPLGATLAVNVLGAFLLGLVLEWLAASGERLGERRRAGVRLLLGTGVCGGFTTYSAVTEHAAELLWDGDATVAAAYVLVTLLLGALATLAGVGTAALLTARADDRDAGSEADSAVDGERGSTR</sequence>
<keyword evidence="10" id="KW-0915">Sodium</keyword>
<evidence type="ECO:0000313" key="11">
    <source>
        <dbReference type="EMBL" id="GAA1710500.1"/>
    </source>
</evidence>
<evidence type="ECO:0000256" key="4">
    <source>
        <dbReference type="ARBA" id="ARBA00022989"/>
    </source>
</evidence>
<dbReference type="HAMAP" id="MF_00454">
    <property type="entry name" value="FluC"/>
    <property type="match status" value="1"/>
</dbReference>
<feature type="transmembrane region" description="Helical" evidence="10">
    <location>
        <begin position="104"/>
        <end position="128"/>
    </location>
</feature>
<keyword evidence="6 10" id="KW-0407">Ion channel</keyword>
<evidence type="ECO:0000256" key="3">
    <source>
        <dbReference type="ARBA" id="ARBA00022692"/>
    </source>
</evidence>
<protein>
    <recommendedName>
        <fullName evidence="10">Fluoride-specific ion channel FluC</fullName>
    </recommendedName>
</protein>
<evidence type="ECO:0000313" key="12">
    <source>
        <dbReference type="Proteomes" id="UP001500383"/>
    </source>
</evidence>
<keyword evidence="5 10" id="KW-0472">Membrane</keyword>